<evidence type="ECO:0000313" key="2">
    <source>
        <dbReference type="EMBL" id="RVW59705.1"/>
    </source>
</evidence>
<reference evidence="2 3" key="1">
    <citation type="journal article" date="2018" name="PLoS Genet.">
        <title>Population sequencing reveals clonal diversity and ancestral inbreeding in the grapevine cultivar Chardonnay.</title>
        <authorList>
            <person name="Roach M.J."/>
            <person name="Johnson D.L."/>
            <person name="Bohlmann J."/>
            <person name="van Vuuren H.J."/>
            <person name="Jones S.J."/>
            <person name="Pretorius I.S."/>
            <person name="Schmidt S.A."/>
            <person name="Borneman A.R."/>
        </authorList>
    </citation>
    <scope>NUCLEOTIDE SEQUENCE [LARGE SCALE GENOMIC DNA]</scope>
    <source>
        <strain evidence="3">cv. Chardonnay</strain>
        <tissue evidence="2">Leaf</tissue>
    </source>
</reference>
<accession>A0A438FI85</accession>
<name>A0A438FI85_VITVI</name>
<proteinExistence type="predicted"/>
<keyword evidence="1" id="KW-0812">Transmembrane</keyword>
<keyword evidence="1" id="KW-1133">Transmembrane helix</keyword>
<evidence type="ECO:0000313" key="3">
    <source>
        <dbReference type="Proteomes" id="UP000288805"/>
    </source>
</evidence>
<gene>
    <name evidence="2" type="ORF">CK203_098223</name>
</gene>
<dbReference type="Pfam" id="PF07891">
    <property type="entry name" value="DUF1666"/>
    <property type="match status" value="1"/>
</dbReference>
<dbReference type="Proteomes" id="UP000288805">
    <property type="component" value="Unassembled WGS sequence"/>
</dbReference>
<evidence type="ECO:0008006" key="4">
    <source>
        <dbReference type="Google" id="ProtNLM"/>
    </source>
</evidence>
<organism evidence="2 3">
    <name type="scientific">Vitis vinifera</name>
    <name type="common">Grape</name>
    <dbReference type="NCBI Taxonomy" id="29760"/>
    <lineage>
        <taxon>Eukaryota</taxon>
        <taxon>Viridiplantae</taxon>
        <taxon>Streptophyta</taxon>
        <taxon>Embryophyta</taxon>
        <taxon>Tracheophyta</taxon>
        <taxon>Spermatophyta</taxon>
        <taxon>Magnoliopsida</taxon>
        <taxon>eudicotyledons</taxon>
        <taxon>Gunneridae</taxon>
        <taxon>Pentapetalae</taxon>
        <taxon>rosids</taxon>
        <taxon>Vitales</taxon>
        <taxon>Vitaceae</taxon>
        <taxon>Viteae</taxon>
        <taxon>Vitis</taxon>
    </lineage>
</organism>
<dbReference type="InterPro" id="IPR012870">
    <property type="entry name" value="DUF1666"/>
</dbReference>
<feature type="transmembrane region" description="Helical" evidence="1">
    <location>
        <begin position="51"/>
        <end position="70"/>
    </location>
</feature>
<comment type="caution">
    <text evidence="2">The sequence shown here is derived from an EMBL/GenBank/DDBJ whole genome shotgun (WGS) entry which is preliminary data.</text>
</comment>
<dbReference type="AlphaFoldDB" id="A0A438FI85"/>
<dbReference type="PANTHER" id="PTHR46741:SF7">
    <property type="entry name" value="TRANSMEMBRANE PROTEIN"/>
    <property type="match status" value="1"/>
</dbReference>
<keyword evidence="1" id="KW-0472">Membrane</keyword>
<evidence type="ECO:0000256" key="1">
    <source>
        <dbReference type="SAM" id="Phobius"/>
    </source>
</evidence>
<dbReference type="PANTHER" id="PTHR46741">
    <property type="entry name" value="OS09G0413600 PROTEIN"/>
    <property type="match status" value="1"/>
</dbReference>
<sequence>MTLLTSCWFIVESVIIRDGFQKWISLSFFIHPILLFFCWIFLWLILLKKWLFLLVFPPLRFIFFVGLRIFRSLRHLVFSFLSFSGLVDAEVPVQEIERLETPQICSQNQVVFLQYSWSRVATIERNIKDIEVLHRIELDDQEDDYEEDPPVLPIDHEDTNLNEDLSSVCSSNSPLKDEYLVEDFSSISSSNSPANDPEMNVYFPSDCCTNLPVMERELVSHGVDDNEESDPFYNKYTERMGWFDVLNNERTCGISAMLNKQLGAPNSFESIEPVDFSIPFMSWSKMSRRKLLRSLESDFEMVYVAQSCLSWEALHHQYRRVEALACSQTGFFYNNVAGKFQKFQVLLERFMEDERCEGKRFTNYARGRFSLKSLLQVPEVSGFVEAEKEGVRGEAMRPREVLKAIEKCIKAFWVFVKTDNKKCWPKFRSLLWTHPPVEDPRDLELLADLSKRLQKKELWMKDLQGKKRCWLKRSMANPLGESQKKEMLFTMIDMKLVSRVLHMSLISSSQLNWCQEKLDNIEFKEGNVIRECTSPLFPSS</sequence>
<dbReference type="EMBL" id="QGNW01000880">
    <property type="protein sequence ID" value="RVW59705.1"/>
    <property type="molecule type" value="Genomic_DNA"/>
</dbReference>
<protein>
    <recommendedName>
        <fullName evidence="4">Ribosomal protein L34Ae</fullName>
    </recommendedName>
</protein>
<feature type="transmembrane region" description="Helical" evidence="1">
    <location>
        <begin position="23"/>
        <end position="44"/>
    </location>
</feature>